<gene>
    <name evidence="1" type="ORF">T03_7251</name>
</gene>
<evidence type="ECO:0000313" key="1">
    <source>
        <dbReference type="EMBL" id="KRY55972.1"/>
    </source>
</evidence>
<dbReference type="EMBL" id="JYDI01000048">
    <property type="protein sequence ID" value="KRY55972.1"/>
    <property type="molecule type" value="Genomic_DNA"/>
</dbReference>
<dbReference type="Proteomes" id="UP000054653">
    <property type="component" value="Unassembled WGS sequence"/>
</dbReference>
<dbReference type="AlphaFoldDB" id="A0A0V1D3G2"/>
<dbReference type="OrthoDB" id="5928074at2759"/>
<comment type="caution">
    <text evidence="1">The sequence shown here is derived from an EMBL/GenBank/DDBJ whole genome shotgun (WGS) entry which is preliminary data.</text>
</comment>
<keyword evidence="2" id="KW-1185">Reference proteome</keyword>
<proteinExistence type="predicted"/>
<name>A0A0V1D3G2_TRIBR</name>
<accession>A0A0V1D3G2</accession>
<protein>
    <submittedName>
        <fullName evidence="1">Uncharacterized protein</fullName>
    </submittedName>
</protein>
<organism evidence="1 2">
    <name type="scientific">Trichinella britovi</name>
    <name type="common">Parasitic roundworm</name>
    <dbReference type="NCBI Taxonomy" id="45882"/>
    <lineage>
        <taxon>Eukaryota</taxon>
        <taxon>Metazoa</taxon>
        <taxon>Ecdysozoa</taxon>
        <taxon>Nematoda</taxon>
        <taxon>Enoplea</taxon>
        <taxon>Dorylaimia</taxon>
        <taxon>Trichinellida</taxon>
        <taxon>Trichinellidae</taxon>
        <taxon>Trichinella</taxon>
    </lineage>
</organism>
<sequence>MSKTVGIVGNAYIDLTKEERKYVSRRHSLFYPYFSHYEILKIFTNTWHSWLKLKTSFIVSVSRKHLSEITDNPALTSNLTVSRFLR</sequence>
<evidence type="ECO:0000313" key="2">
    <source>
        <dbReference type="Proteomes" id="UP000054653"/>
    </source>
</evidence>
<reference evidence="1 2" key="1">
    <citation type="submission" date="2015-01" db="EMBL/GenBank/DDBJ databases">
        <title>Evolution of Trichinella species and genotypes.</title>
        <authorList>
            <person name="Korhonen P.K."/>
            <person name="Edoardo P."/>
            <person name="Giuseppe L.R."/>
            <person name="Gasser R.B."/>
        </authorList>
    </citation>
    <scope>NUCLEOTIDE SEQUENCE [LARGE SCALE GENOMIC DNA]</scope>
    <source>
        <strain evidence="1">ISS120</strain>
    </source>
</reference>